<dbReference type="Proteomes" id="UP001283361">
    <property type="component" value="Unassembled WGS sequence"/>
</dbReference>
<evidence type="ECO:0000313" key="2">
    <source>
        <dbReference type="EMBL" id="KAK3770538.1"/>
    </source>
</evidence>
<keyword evidence="3" id="KW-1185">Reference proteome</keyword>
<dbReference type="AlphaFoldDB" id="A0AAE0ZJM2"/>
<accession>A0AAE0ZJM2</accession>
<reference evidence="2" key="1">
    <citation type="journal article" date="2023" name="G3 (Bethesda)">
        <title>A reference genome for the long-term kleptoplast-retaining sea slug Elysia crispata morphotype clarki.</title>
        <authorList>
            <person name="Eastman K.E."/>
            <person name="Pendleton A.L."/>
            <person name="Shaikh M.A."/>
            <person name="Suttiyut T."/>
            <person name="Ogas R."/>
            <person name="Tomko P."/>
            <person name="Gavelis G."/>
            <person name="Widhalm J.R."/>
            <person name="Wisecaver J.H."/>
        </authorList>
    </citation>
    <scope>NUCLEOTIDE SEQUENCE</scope>
    <source>
        <strain evidence="2">ECLA1</strain>
    </source>
</reference>
<dbReference type="SUPFAM" id="SSF57603">
    <property type="entry name" value="FnI-like domain"/>
    <property type="match status" value="1"/>
</dbReference>
<sequence>MNSGTLLVLWLCLSLGTLSALVRSESSLKGVSAQKRQNGGYDPYHHDCLVNGYRYRHGQIFSIPGYSHCLRYRCDRGGWDIYSEACEVDGQCHRVGSYIERHCRTYRCVKEDRGDHFYYRPSLLRTRCEDVDRRCRREGEFFSKVLNGVLYHRCQCITSSNGYVRYSCG</sequence>
<feature type="signal peptide" evidence="1">
    <location>
        <begin position="1"/>
        <end position="20"/>
    </location>
</feature>
<proteinExistence type="predicted"/>
<protein>
    <submittedName>
        <fullName evidence="2">Uncharacterized protein</fullName>
    </submittedName>
</protein>
<keyword evidence="1" id="KW-0732">Signal</keyword>
<evidence type="ECO:0000256" key="1">
    <source>
        <dbReference type="SAM" id="SignalP"/>
    </source>
</evidence>
<evidence type="ECO:0000313" key="3">
    <source>
        <dbReference type="Proteomes" id="UP001283361"/>
    </source>
</evidence>
<name>A0AAE0ZJM2_9GAST</name>
<feature type="chain" id="PRO_5042001689" evidence="1">
    <location>
        <begin position="21"/>
        <end position="169"/>
    </location>
</feature>
<organism evidence="2 3">
    <name type="scientific">Elysia crispata</name>
    <name type="common">lettuce slug</name>
    <dbReference type="NCBI Taxonomy" id="231223"/>
    <lineage>
        <taxon>Eukaryota</taxon>
        <taxon>Metazoa</taxon>
        <taxon>Spiralia</taxon>
        <taxon>Lophotrochozoa</taxon>
        <taxon>Mollusca</taxon>
        <taxon>Gastropoda</taxon>
        <taxon>Heterobranchia</taxon>
        <taxon>Euthyneura</taxon>
        <taxon>Panpulmonata</taxon>
        <taxon>Sacoglossa</taxon>
        <taxon>Placobranchoidea</taxon>
        <taxon>Plakobranchidae</taxon>
        <taxon>Elysia</taxon>
    </lineage>
</organism>
<comment type="caution">
    <text evidence="2">The sequence shown here is derived from an EMBL/GenBank/DDBJ whole genome shotgun (WGS) entry which is preliminary data.</text>
</comment>
<gene>
    <name evidence="2" type="ORF">RRG08_015850</name>
</gene>
<dbReference type="EMBL" id="JAWDGP010003824">
    <property type="protein sequence ID" value="KAK3770538.1"/>
    <property type="molecule type" value="Genomic_DNA"/>
</dbReference>